<evidence type="ECO:0000256" key="2">
    <source>
        <dbReference type="ARBA" id="ARBA00022588"/>
    </source>
</evidence>
<protein>
    <recommendedName>
        <fullName evidence="5">Peptidoglycan recognition protein family domain-containing protein</fullName>
    </recommendedName>
</protein>
<evidence type="ECO:0000313" key="7">
    <source>
        <dbReference type="Proteomes" id="UP000594454"/>
    </source>
</evidence>
<proteinExistence type="inferred from homology"/>
<dbReference type="PANTHER" id="PTHR11022">
    <property type="entry name" value="PEPTIDOGLYCAN RECOGNITION PROTEIN"/>
    <property type="match status" value="1"/>
</dbReference>
<evidence type="ECO:0000259" key="5">
    <source>
        <dbReference type="SMART" id="SM00701"/>
    </source>
</evidence>
<dbReference type="GO" id="GO:0009253">
    <property type="term" value="P:peptidoglycan catabolic process"/>
    <property type="evidence" value="ECO:0007669"/>
    <property type="project" value="InterPro"/>
</dbReference>
<evidence type="ECO:0000256" key="4">
    <source>
        <dbReference type="SAM" id="Phobius"/>
    </source>
</evidence>
<feature type="domain" description="Peptidoglycan recognition protein family" evidence="5">
    <location>
        <begin position="100"/>
        <end position="243"/>
    </location>
</feature>
<dbReference type="InterPro" id="IPR036505">
    <property type="entry name" value="Amidase/PGRP_sf"/>
</dbReference>
<dbReference type="PANTHER" id="PTHR11022:SF73">
    <property type="entry name" value="PEPTIDOGLYCAN-RECOGNITION PROTEIN LD"/>
    <property type="match status" value="1"/>
</dbReference>
<dbReference type="CDD" id="cd06583">
    <property type="entry name" value="PGRP"/>
    <property type="match status" value="1"/>
</dbReference>
<keyword evidence="3" id="KW-0391">Immunity</keyword>
<keyword evidence="4" id="KW-1133">Transmembrane helix</keyword>
<dbReference type="InterPro" id="IPR015510">
    <property type="entry name" value="PGRP"/>
</dbReference>
<gene>
    <name evidence="6" type="ORF">HERILL_LOCUS6034</name>
</gene>
<keyword evidence="4" id="KW-0472">Membrane</keyword>
<dbReference type="EMBL" id="LR899010">
    <property type="protein sequence ID" value="CAD7083048.1"/>
    <property type="molecule type" value="Genomic_DNA"/>
</dbReference>
<sequence length="269" mass="29743">MTGIHYQEVAHSAAGTSANTASQTWKTTPTAPVAIQIEPTERTPLIKKKVTFAEPPKASKCSIFLDFKMFLIGLLLIVGFSIATYLLIVDNQVPPVRYAVDLVSREAWSATPHAFMGTQMLNPANVMNVLITQTGGEDCYDMESCIRLLRLMEASQHSRNEEIPYNFMIGGDGEIYEGKGWSHLSGFPSMPQETSLVISFIGNFTKYEPPQDQLDAGKALLEEALKHGKLVPNYVLYGMQNLTISHEEGSALYADLSGWPHFDTILKVL</sequence>
<dbReference type="SUPFAM" id="SSF55846">
    <property type="entry name" value="N-acetylmuramoyl-L-alanine amidase-like"/>
    <property type="match status" value="1"/>
</dbReference>
<organism evidence="6 7">
    <name type="scientific">Hermetia illucens</name>
    <name type="common">Black soldier fly</name>
    <dbReference type="NCBI Taxonomy" id="343691"/>
    <lineage>
        <taxon>Eukaryota</taxon>
        <taxon>Metazoa</taxon>
        <taxon>Ecdysozoa</taxon>
        <taxon>Arthropoda</taxon>
        <taxon>Hexapoda</taxon>
        <taxon>Insecta</taxon>
        <taxon>Pterygota</taxon>
        <taxon>Neoptera</taxon>
        <taxon>Endopterygota</taxon>
        <taxon>Diptera</taxon>
        <taxon>Brachycera</taxon>
        <taxon>Stratiomyomorpha</taxon>
        <taxon>Stratiomyidae</taxon>
        <taxon>Hermetiinae</taxon>
        <taxon>Hermetia</taxon>
    </lineage>
</organism>
<evidence type="ECO:0000256" key="3">
    <source>
        <dbReference type="ARBA" id="ARBA00022859"/>
    </source>
</evidence>
<keyword evidence="2" id="KW-0399">Innate immunity</keyword>
<dbReference type="Gene3D" id="3.40.80.10">
    <property type="entry name" value="Peptidoglycan recognition protein-like"/>
    <property type="match status" value="1"/>
</dbReference>
<keyword evidence="4" id="KW-0812">Transmembrane</keyword>
<evidence type="ECO:0000256" key="1">
    <source>
        <dbReference type="ARBA" id="ARBA00007553"/>
    </source>
</evidence>
<dbReference type="GO" id="GO:0008270">
    <property type="term" value="F:zinc ion binding"/>
    <property type="evidence" value="ECO:0007669"/>
    <property type="project" value="InterPro"/>
</dbReference>
<dbReference type="InterPro" id="IPR002502">
    <property type="entry name" value="Amidase_domain"/>
</dbReference>
<evidence type="ECO:0000313" key="6">
    <source>
        <dbReference type="EMBL" id="CAD7083048.1"/>
    </source>
</evidence>
<reference evidence="6 7" key="1">
    <citation type="submission" date="2020-11" db="EMBL/GenBank/DDBJ databases">
        <authorList>
            <person name="Wallbank WR R."/>
            <person name="Pardo Diaz C."/>
            <person name="Kozak K."/>
            <person name="Martin S."/>
            <person name="Jiggins C."/>
            <person name="Moest M."/>
            <person name="Warren A I."/>
            <person name="Generalovic N T."/>
            <person name="Byers J.R.P. K."/>
            <person name="Montejo-Kovacevich G."/>
            <person name="Yen C E."/>
        </authorList>
    </citation>
    <scope>NUCLEOTIDE SEQUENCE [LARGE SCALE GENOMIC DNA]</scope>
</reference>
<dbReference type="SMART" id="SM00701">
    <property type="entry name" value="PGRP"/>
    <property type="match status" value="1"/>
</dbReference>
<keyword evidence="7" id="KW-1185">Reference proteome</keyword>
<dbReference type="Pfam" id="PF01510">
    <property type="entry name" value="Amidase_2"/>
    <property type="match status" value="1"/>
</dbReference>
<name>A0A7R8ULU4_HERIL</name>
<dbReference type="GO" id="GO:0008745">
    <property type="term" value="F:N-acetylmuramoyl-L-alanine amidase activity"/>
    <property type="evidence" value="ECO:0007669"/>
    <property type="project" value="InterPro"/>
</dbReference>
<dbReference type="GO" id="GO:0045087">
    <property type="term" value="P:innate immune response"/>
    <property type="evidence" value="ECO:0007669"/>
    <property type="project" value="UniProtKB-KW"/>
</dbReference>
<dbReference type="InterPro" id="IPR006619">
    <property type="entry name" value="PGRP_domain_met/bac"/>
</dbReference>
<comment type="similarity">
    <text evidence="1">Belongs to the N-acetylmuramoyl-L-alanine amidase 2 family.</text>
</comment>
<feature type="transmembrane region" description="Helical" evidence="4">
    <location>
        <begin position="69"/>
        <end position="88"/>
    </location>
</feature>
<dbReference type="AlphaFoldDB" id="A0A7R8ULU4"/>
<dbReference type="OrthoDB" id="7939567at2759"/>
<dbReference type="Proteomes" id="UP000594454">
    <property type="component" value="Chromosome 2"/>
</dbReference>
<accession>A0A7R8ULU4</accession>